<dbReference type="Pfam" id="PF24576">
    <property type="entry name" value="IR75A_N"/>
    <property type="match status" value="1"/>
</dbReference>
<dbReference type="PROSITE" id="PS50802">
    <property type="entry name" value="OTU"/>
    <property type="match status" value="1"/>
</dbReference>
<keyword evidence="13" id="KW-1185">Reference proteome</keyword>
<evidence type="ECO:0000313" key="12">
    <source>
        <dbReference type="EMBL" id="KAH0810833.1"/>
    </source>
</evidence>
<keyword evidence="5" id="KW-0645">Protease</keyword>
<dbReference type="EMBL" id="JABDTM020027235">
    <property type="protein sequence ID" value="KAH0810833.1"/>
    <property type="molecule type" value="Genomic_DNA"/>
</dbReference>
<dbReference type="InterPro" id="IPR001320">
    <property type="entry name" value="Iontro_rcpt_C"/>
</dbReference>
<dbReference type="Pfam" id="PF10275">
    <property type="entry name" value="Peptidase_C65"/>
    <property type="match status" value="1"/>
</dbReference>
<keyword evidence="10" id="KW-0472">Membrane</keyword>
<dbReference type="GO" id="GO:0006508">
    <property type="term" value="P:proteolysis"/>
    <property type="evidence" value="ECO:0007669"/>
    <property type="project" value="UniProtKB-KW"/>
</dbReference>
<evidence type="ECO:0000256" key="5">
    <source>
        <dbReference type="ARBA" id="ARBA00022670"/>
    </source>
</evidence>
<dbReference type="GO" id="GO:0008203">
    <property type="term" value="P:cholesterol metabolic process"/>
    <property type="evidence" value="ECO:0007669"/>
    <property type="project" value="InterPro"/>
</dbReference>
<evidence type="ECO:0000313" key="13">
    <source>
        <dbReference type="Proteomes" id="UP000719412"/>
    </source>
</evidence>
<feature type="transmembrane region" description="Helical" evidence="10">
    <location>
        <begin position="1180"/>
        <end position="1200"/>
    </location>
</feature>
<evidence type="ECO:0000259" key="11">
    <source>
        <dbReference type="PROSITE" id="PS50802"/>
    </source>
</evidence>
<comment type="catalytic activity">
    <reaction evidence="1">
        <text>Thiol-dependent hydrolysis of ester, thioester, amide, peptide and isopeptide bonds formed by the C-terminal Gly of ubiquitin (a 76-residue protein attached to proteins as an intracellular targeting signal).</text>
        <dbReference type="EC" id="3.4.19.12"/>
    </reaction>
</comment>
<dbReference type="GO" id="GO:0004771">
    <property type="term" value="F:sterol ester esterase activity"/>
    <property type="evidence" value="ECO:0007669"/>
    <property type="project" value="TreeGrafter"/>
</dbReference>
<dbReference type="InterPro" id="IPR003323">
    <property type="entry name" value="OTU_dom"/>
</dbReference>
<sequence>MTDPNNLTNGLEETKQETSSNISVLKDLCTNNADFFAADTSENGQRLYISFMGIKENLDEFSLKMARIASQVDKFDFDESTPGNGYRSFLSVGNSAIDFAIQLNRKICLKRASAFFRKTQLTKDVESCAHLIASLDTCFKHLETLLSWSNSGSLFPDEEHSPQELLSNYEDINQYCFYGRCMGFQNADVDFCKAFWFLSENELMTNMPYVVTPTVAVSRIISLPPEPFTVNVDGKEIDVPVPSSHIGRKPVQVRLISYEVHEGMIGEATNRYKSKPPARGLLIHCHGGGFVAQSSLSHECYLREWAKQIKVPILSIDYSLAPEAPFPRALEEVTYAYCWALKNCQLLGSTGERIVAAGDSAGANLLLSTTLKCLHLGIPPPMGLFVAYVPTLVNFVPSPARLLCMMDPLLPFGFMMRCLKAYACPDASKKTQNGSAACEQTSDTESFEEISESDLMELQAHKSPVSDTSDTLTYGSLNSNGAAVDDKNVKDIDLQPSDIENSQKYVSDFLEKYVLDSDTETDGTRVAVLKHESATSSQSLDDSLQNKVSNFVTNLKWRFNNWITQRASVGVDFMMPRSVSAAEKYLDLDKQCSLLDEFKFVVPKDPYLSPFFASKEDLERFPPVRTLTVHLDPCLDDCVMFSKRLKELNKDVHLDILSGLPHGFLNFCLKMGDESKNSAEESSHVNQDELILAQQRQIEKEISESIPLVGELEPISSLNKEYSNDEVYLEKIKDLSSKYKNIRRTRPDGNCFFRAYSYAGLERLLDKKDEFNTFYKQAEESKNVLVSLGFQQFTVEDFYDTYMEVLKRVGDITDLEDAKKTLHFLFNEQGYSDYMVVYLRLLTSGQLQKDQDFYSCFIEGHRSVADFCHQEVEPMYKESDHIHIIAACAALNTGVRVVYMDRDALELVKHFSKKLHQVKAVSVDTRELPYPIPPTYVTFVLDGQCSGAKHLLLRADAERLFATPFKWIVSYDYSYDVADLIENFTELNLLVDSDVTVAIMENQETFSLQKIYKRHVNGSMLVENIGNWTKRHGFVDNGYEKIIYKRRRDLKKTILNSCIVITNNDSLNHLTDKRDIHIDSIAKVNYVLVEHLSDTVNAVLNYSVRGTWGYKNNESKWSGMIGELTRNEVDIGGTALFLTSDRIEIIDYIAMTTPTRSKFIFRQPKLSYVANVFTLPFDGLVWASTCALLLIMAMVLYVVVKWEWKKKKYVEIANESNDIEIPNSWVEVTFTTVAVLCQQGSSSIPFSIPGRITLIFLLVSLMFLYTSYSANIVALLQSSSNSIQTLQDILHSRLDVGVDNTVFNHFYFPNATEPVRRALYLQKVAPPGQKPKFYSIDEGIRRMREGLFAFHVETGPGYKFVSETFQEHEKCGLQEIQFLQVPDPWLAIQKNSSYKKMLKVGLRLLQENGIQGREVGLIYTKKPQCLSRGSSFISVGLVDCYPAAVVLAGGLGAAVMVLLLEIYVNHRLLHDYRKFVFT</sequence>
<reference evidence="12" key="1">
    <citation type="journal article" date="2020" name="J Insects Food Feed">
        <title>The yellow mealworm (Tenebrio molitor) genome: a resource for the emerging insects as food and feed industry.</title>
        <authorList>
            <person name="Eriksson T."/>
            <person name="Andere A."/>
            <person name="Kelstrup H."/>
            <person name="Emery V."/>
            <person name="Picard C."/>
        </authorList>
    </citation>
    <scope>NUCLEOTIDE SEQUENCE</scope>
    <source>
        <strain evidence="12">Stoneville</strain>
        <tissue evidence="12">Whole head</tissue>
    </source>
</reference>
<dbReference type="SUPFAM" id="SSF53850">
    <property type="entry name" value="Periplasmic binding protein-like II"/>
    <property type="match status" value="1"/>
</dbReference>
<dbReference type="InterPro" id="IPR042468">
    <property type="entry name" value="Peptidase_C65_otubain_sub1"/>
</dbReference>
<dbReference type="InterPro" id="IPR029058">
    <property type="entry name" value="AB_hydrolase_fold"/>
</dbReference>
<dbReference type="SUPFAM" id="SSF53474">
    <property type="entry name" value="alpha/beta-Hydrolases"/>
    <property type="match status" value="1"/>
</dbReference>
<dbReference type="GO" id="GO:0004843">
    <property type="term" value="F:cysteine-type deubiquitinase activity"/>
    <property type="evidence" value="ECO:0007669"/>
    <property type="project" value="UniProtKB-EC"/>
</dbReference>
<evidence type="ECO:0000256" key="7">
    <source>
        <dbReference type="ARBA" id="ARBA00022801"/>
    </source>
</evidence>
<comment type="similarity">
    <text evidence="2">Belongs to the peptidase C65 family.</text>
</comment>
<protein>
    <recommendedName>
        <fullName evidence="4">ubiquitinyl hydrolase 1</fullName>
        <ecNumber evidence="4">3.4.19.12</ecNumber>
    </recommendedName>
</protein>
<keyword evidence="6" id="KW-0833">Ubl conjugation pathway</keyword>
<dbReference type="InterPro" id="IPR042467">
    <property type="entry name" value="Peptidase_C65_otubain_sub2"/>
</dbReference>
<evidence type="ECO:0000256" key="2">
    <source>
        <dbReference type="ARBA" id="ARBA00006579"/>
    </source>
</evidence>
<dbReference type="PANTHER" id="PTHR23025">
    <property type="entry name" value="TRIACYLGLYCEROL LIPASE"/>
    <property type="match status" value="1"/>
</dbReference>
<feature type="domain" description="OTU" evidence="11">
    <location>
        <begin position="740"/>
        <end position="923"/>
    </location>
</feature>
<dbReference type="InterPro" id="IPR013094">
    <property type="entry name" value="AB_hydrolase_3"/>
</dbReference>
<dbReference type="Gene3D" id="1.10.287.70">
    <property type="match status" value="1"/>
</dbReference>
<organism evidence="12 13">
    <name type="scientific">Tenebrio molitor</name>
    <name type="common">Yellow mealworm beetle</name>
    <dbReference type="NCBI Taxonomy" id="7067"/>
    <lineage>
        <taxon>Eukaryota</taxon>
        <taxon>Metazoa</taxon>
        <taxon>Ecdysozoa</taxon>
        <taxon>Arthropoda</taxon>
        <taxon>Hexapoda</taxon>
        <taxon>Insecta</taxon>
        <taxon>Pterygota</taxon>
        <taxon>Neoptera</taxon>
        <taxon>Endopterygota</taxon>
        <taxon>Coleoptera</taxon>
        <taxon>Polyphaga</taxon>
        <taxon>Cucujiformia</taxon>
        <taxon>Tenebrionidae</taxon>
        <taxon>Tenebrio</taxon>
    </lineage>
</organism>
<dbReference type="Gene3D" id="3.40.190.10">
    <property type="entry name" value="Periplasmic binding protein-like II"/>
    <property type="match status" value="1"/>
</dbReference>
<keyword evidence="10" id="KW-0812">Transmembrane</keyword>
<dbReference type="Proteomes" id="UP000719412">
    <property type="component" value="Unassembled WGS sequence"/>
</dbReference>
<accession>A0A8J6L9E0</accession>
<dbReference type="InterPro" id="IPR038765">
    <property type="entry name" value="Papain-like_cys_pep_sf"/>
</dbReference>
<evidence type="ECO:0000256" key="10">
    <source>
        <dbReference type="SAM" id="Phobius"/>
    </source>
</evidence>
<evidence type="ECO:0000256" key="3">
    <source>
        <dbReference type="ARBA" id="ARBA00008685"/>
    </source>
</evidence>
<dbReference type="Pfam" id="PF06350">
    <property type="entry name" value="HSL_N"/>
    <property type="match status" value="1"/>
</dbReference>
<dbReference type="GO" id="GO:0016020">
    <property type="term" value="C:membrane"/>
    <property type="evidence" value="ECO:0007669"/>
    <property type="project" value="InterPro"/>
</dbReference>
<keyword evidence="8" id="KW-0788">Thiol protease</keyword>
<dbReference type="SUPFAM" id="SSF54001">
    <property type="entry name" value="Cysteine proteinases"/>
    <property type="match status" value="1"/>
</dbReference>
<feature type="transmembrane region" description="Helical" evidence="10">
    <location>
        <begin position="1252"/>
        <end position="1276"/>
    </location>
</feature>
<dbReference type="GO" id="GO:0019433">
    <property type="term" value="P:triglyceride catabolic process"/>
    <property type="evidence" value="ECO:0007669"/>
    <property type="project" value="TreeGrafter"/>
</dbReference>
<feature type="transmembrane region" description="Helical" evidence="10">
    <location>
        <begin position="1441"/>
        <end position="1464"/>
    </location>
</feature>
<dbReference type="InterPro" id="IPR010468">
    <property type="entry name" value="HSL_N"/>
</dbReference>
<dbReference type="PANTHER" id="PTHR23025:SF3">
    <property type="entry name" value="HORMONE-SENSITIVE LIPASE"/>
    <property type="match status" value="1"/>
</dbReference>
<evidence type="ECO:0000256" key="4">
    <source>
        <dbReference type="ARBA" id="ARBA00012759"/>
    </source>
</evidence>
<comment type="similarity">
    <text evidence="3">Belongs to the glutamate-gated ion channel (TC 1.A.10.1) family.</text>
</comment>
<dbReference type="GO" id="GO:0015276">
    <property type="term" value="F:ligand-gated monoatomic ion channel activity"/>
    <property type="evidence" value="ECO:0007669"/>
    <property type="project" value="InterPro"/>
</dbReference>
<evidence type="ECO:0000256" key="9">
    <source>
        <dbReference type="SAM" id="MobiDB-lite"/>
    </source>
</evidence>
<feature type="region of interest" description="Disordered" evidence="9">
    <location>
        <begin position="428"/>
        <end position="450"/>
    </location>
</feature>
<reference evidence="12" key="2">
    <citation type="submission" date="2021-08" db="EMBL/GenBank/DDBJ databases">
        <authorList>
            <person name="Eriksson T."/>
        </authorList>
    </citation>
    <scope>NUCLEOTIDE SEQUENCE</scope>
    <source>
        <strain evidence="12">Stoneville</strain>
        <tissue evidence="12">Whole head</tissue>
    </source>
</reference>
<dbReference type="Gene3D" id="3.30.200.60">
    <property type="entry name" value="Peptidase C65 Otubain, subdomain 1"/>
    <property type="match status" value="1"/>
</dbReference>
<dbReference type="FunFam" id="1.20.1300.20:FF:000001">
    <property type="entry name" value="Ubiquitin thioesterase OTUB1"/>
    <property type="match status" value="1"/>
</dbReference>
<keyword evidence="10" id="KW-1133">Transmembrane helix</keyword>
<dbReference type="Gene3D" id="1.20.1300.20">
    <property type="entry name" value="Peptidase C65 Otubain, subdomain 2"/>
    <property type="match status" value="1"/>
</dbReference>
<name>A0A8J6L9E0_TENMO</name>
<dbReference type="EC" id="3.4.19.12" evidence="4"/>
<keyword evidence="7" id="KW-0378">Hydrolase</keyword>
<proteinExistence type="inferred from homology"/>
<dbReference type="GO" id="GO:0005829">
    <property type="term" value="C:cytosol"/>
    <property type="evidence" value="ECO:0007669"/>
    <property type="project" value="TreeGrafter"/>
</dbReference>
<evidence type="ECO:0000256" key="1">
    <source>
        <dbReference type="ARBA" id="ARBA00000707"/>
    </source>
</evidence>
<dbReference type="Pfam" id="PF07859">
    <property type="entry name" value="Abhydrolase_3"/>
    <property type="match status" value="2"/>
</dbReference>
<dbReference type="InterPro" id="IPR019400">
    <property type="entry name" value="Peptidase_C65_otubain"/>
</dbReference>
<comment type="caution">
    <text evidence="12">The sequence shown here is derived from an EMBL/GenBank/DDBJ whole genome shotgun (WGS) entry which is preliminary data.</text>
</comment>
<dbReference type="InterPro" id="IPR057074">
    <property type="entry name" value="IR75A_N"/>
</dbReference>
<evidence type="ECO:0000256" key="6">
    <source>
        <dbReference type="ARBA" id="ARBA00022786"/>
    </source>
</evidence>
<dbReference type="GO" id="GO:0004806">
    <property type="term" value="F:triacylglycerol lipase activity"/>
    <property type="evidence" value="ECO:0007669"/>
    <property type="project" value="TreeGrafter"/>
</dbReference>
<gene>
    <name evidence="12" type="ORF">GEV33_011960</name>
</gene>
<evidence type="ECO:0000256" key="8">
    <source>
        <dbReference type="ARBA" id="ARBA00022807"/>
    </source>
</evidence>
<dbReference type="Pfam" id="PF00060">
    <property type="entry name" value="Lig_chan"/>
    <property type="match status" value="1"/>
</dbReference>
<feature type="compositionally biased region" description="Polar residues" evidence="9">
    <location>
        <begin position="430"/>
        <end position="444"/>
    </location>
</feature>
<dbReference type="Gene3D" id="3.40.50.1820">
    <property type="entry name" value="alpha/beta hydrolase"/>
    <property type="match status" value="2"/>
</dbReference>
<dbReference type="FunFam" id="3.40.190.10:FF:000188">
    <property type="entry name" value="Ionotropic receptor 64a"/>
    <property type="match status" value="1"/>
</dbReference>